<name>A0A412G8C7_9BACT</name>
<reference evidence="1 2" key="1">
    <citation type="submission" date="2018-08" db="EMBL/GenBank/DDBJ databases">
        <title>A genome reference for cultivated species of the human gut microbiota.</title>
        <authorList>
            <person name="Zou Y."/>
            <person name="Xue W."/>
            <person name="Luo G."/>
        </authorList>
    </citation>
    <scope>NUCLEOTIDE SEQUENCE [LARGE SCALE GENOMIC DNA]</scope>
    <source>
        <strain evidence="1 2">AF24-2</strain>
    </source>
</reference>
<gene>
    <name evidence="1" type="ORF">DWY20_13930</name>
</gene>
<proteinExistence type="predicted"/>
<dbReference type="EMBL" id="QRUU01000099">
    <property type="protein sequence ID" value="RGR89904.1"/>
    <property type="molecule type" value="Genomic_DNA"/>
</dbReference>
<protein>
    <submittedName>
        <fullName evidence="1">Uncharacterized protein</fullName>
    </submittedName>
</protein>
<organism evidence="1 2">
    <name type="scientific">Phocaeicola coprocola</name>
    <dbReference type="NCBI Taxonomy" id="310298"/>
    <lineage>
        <taxon>Bacteria</taxon>
        <taxon>Pseudomonadati</taxon>
        <taxon>Bacteroidota</taxon>
        <taxon>Bacteroidia</taxon>
        <taxon>Bacteroidales</taxon>
        <taxon>Bacteroidaceae</taxon>
        <taxon>Phocaeicola</taxon>
    </lineage>
</organism>
<accession>A0A412G8C7</accession>
<dbReference type="RefSeq" id="WP_118485297.1">
    <property type="nucleotide sequence ID" value="NZ_CAUELD010000150.1"/>
</dbReference>
<keyword evidence="2" id="KW-1185">Reference proteome</keyword>
<evidence type="ECO:0000313" key="2">
    <source>
        <dbReference type="Proteomes" id="UP000285864"/>
    </source>
</evidence>
<evidence type="ECO:0000313" key="1">
    <source>
        <dbReference type="EMBL" id="RGR89904.1"/>
    </source>
</evidence>
<comment type="caution">
    <text evidence="1">The sequence shown here is derived from an EMBL/GenBank/DDBJ whole genome shotgun (WGS) entry which is preliminary data.</text>
</comment>
<sequence>MRYTLSKEFVGYGHYCLTVKDESGKEKSAVTGNIDLVSRLSSELEVEREKATEEAINYVLQES</sequence>
<dbReference type="Proteomes" id="UP000285864">
    <property type="component" value="Unassembled WGS sequence"/>
</dbReference>
<dbReference type="AlphaFoldDB" id="A0A412G8C7"/>